<keyword evidence="10" id="KW-0969">Cilium</keyword>
<feature type="domain" description="Dynein heavy chain hydrolytic ATP-binding dynein motor region" evidence="18">
    <location>
        <begin position="1836"/>
        <end position="2183"/>
    </location>
</feature>
<dbReference type="Gene3D" id="1.20.920.30">
    <property type="match status" value="1"/>
</dbReference>
<dbReference type="Gene3D" id="1.20.920.20">
    <property type="match status" value="1"/>
</dbReference>
<dbReference type="Gene3D" id="1.10.8.710">
    <property type="match status" value="1"/>
</dbReference>
<evidence type="ECO:0000259" key="23">
    <source>
        <dbReference type="Pfam" id="PF17857"/>
    </source>
</evidence>
<dbReference type="Proteomes" id="UP000717585">
    <property type="component" value="Unassembled WGS sequence"/>
</dbReference>
<evidence type="ECO:0000259" key="20">
    <source>
        <dbReference type="Pfam" id="PF12780"/>
    </source>
</evidence>
<dbReference type="Gene3D" id="6.10.140.1060">
    <property type="match status" value="1"/>
</dbReference>
<dbReference type="Gene3D" id="3.40.50.300">
    <property type="entry name" value="P-loop containing nucleotide triphosphate hydrolases"/>
    <property type="match status" value="5"/>
</dbReference>
<evidence type="ECO:0000259" key="16">
    <source>
        <dbReference type="Pfam" id="PF08385"/>
    </source>
</evidence>
<evidence type="ECO:0000256" key="12">
    <source>
        <dbReference type="ARBA" id="ARBA00023212"/>
    </source>
</evidence>
<keyword evidence="3" id="KW-0963">Cytoplasm</keyword>
<feature type="domain" description="Dynein heavy chain C-terminal" evidence="25">
    <location>
        <begin position="4218"/>
        <end position="4510"/>
    </location>
</feature>
<feature type="coiled-coil region" evidence="14">
    <location>
        <begin position="3105"/>
        <end position="3136"/>
    </location>
</feature>
<evidence type="ECO:0000256" key="3">
    <source>
        <dbReference type="ARBA" id="ARBA00022490"/>
    </source>
</evidence>
<comment type="caution">
    <text evidence="26">The sequence shown here is derived from an EMBL/GenBank/DDBJ whole genome shotgun (WGS) entry which is preliminary data.</text>
</comment>
<feature type="coiled-coil region" evidence="14">
    <location>
        <begin position="3318"/>
        <end position="3380"/>
    </location>
</feature>
<keyword evidence="12" id="KW-0206">Cytoskeleton</keyword>
<keyword evidence="13" id="KW-0966">Cell projection</keyword>
<dbReference type="OrthoDB" id="447173at2759"/>
<reference evidence="26" key="1">
    <citation type="submission" date="2021-05" db="EMBL/GenBank/DDBJ databases">
        <title>A free-living protist that lacks canonical eukaryotic 1 DNA replication and segregation systems.</title>
        <authorList>
            <person name="Salas-Leiva D.E."/>
            <person name="Tromer E.C."/>
            <person name="Curtis B.A."/>
            <person name="Jerlstrom-Hultqvist J."/>
            <person name="Kolisko M."/>
            <person name="Yi Z."/>
            <person name="Salas-Leiva J.S."/>
            <person name="Gallot-Lavallee L."/>
            <person name="Kops G.J.P.L."/>
            <person name="Archibald J.M."/>
            <person name="Simpson A.G.B."/>
            <person name="Roger A.J."/>
        </authorList>
    </citation>
    <scope>NUCLEOTIDE SEQUENCE</scope>
    <source>
        <strain evidence="26">BICM</strain>
    </source>
</reference>
<dbReference type="Pfam" id="PF08385">
    <property type="entry name" value="DHC_N1"/>
    <property type="match status" value="1"/>
</dbReference>
<keyword evidence="6" id="KW-0547">Nucleotide-binding</keyword>
<dbReference type="InterPro" id="IPR013602">
    <property type="entry name" value="Dynein_heavy_linker"/>
</dbReference>
<dbReference type="InterPro" id="IPR024317">
    <property type="entry name" value="Dynein_heavy_chain_D4_dom"/>
</dbReference>
<dbReference type="SUPFAM" id="SSF52540">
    <property type="entry name" value="P-loop containing nucleoside triphosphate hydrolases"/>
    <property type="match status" value="4"/>
</dbReference>
<feature type="domain" description="Dynein heavy chain 3 AAA+ lid" evidence="23">
    <location>
        <begin position="2679"/>
        <end position="2774"/>
    </location>
</feature>
<feature type="domain" description="Dynein heavy chain AAA lid" evidence="24">
    <location>
        <begin position="4077"/>
        <end position="4211"/>
    </location>
</feature>
<evidence type="ECO:0000256" key="5">
    <source>
        <dbReference type="ARBA" id="ARBA00022737"/>
    </source>
</evidence>
<dbReference type="Gene3D" id="1.20.1270.280">
    <property type="match status" value="1"/>
</dbReference>
<dbReference type="InterPro" id="IPR013594">
    <property type="entry name" value="Dynein_heavy_tail"/>
</dbReference>
<keyword evidence="7" id="KW-0067">ATP-binding</keyword>
<dbReference type="GO" id="GO:0005858">
    <property type="term" value="C:axonemal dynein complex"/>
    <property type="evidence" value="ECO:0007669"/>
    <property type="project" value="UniProtKB-ARBA"/>
</dbReference>
<evidence type="ECO:0000259" key="25">
    <source>
        <dbReference type="Pfam" id="PF18199"/>
    </source>
</evidence>
<evidence type="ECO:0000256" key="2">
    <source>
        <dbReference type="ARBA" id="ARBA00008887"/>
    </source>
</evidence>
<dbReference type="Gene3D" id="1.20.58.1120">
    <property type="match status" value="1"/>
</dbReference>
<dbReference type="InterPro" id="IPR035706">
    <property type="entry name" value="AAA_9"/>
</dbReference>
<dbReference type="GO" id="GO:0005874">
    <property type="term" value="C:microtubule"/>
    <property type="evidence" value="ECO:0007669"/>
    <property type="project" value="UniProtKB-KW"/>
</dbReference>
<dbReference type="FunFam" id="3.40.50.300:FF:000153">
    <property type="entry name" value="Dynein axonemal heavy chain 1"/>
    <property type="match status" value="1"/>
</dbReference>
<evidence type="ECO:0000259" key="24">
    <source>
        <dbReference type="Pfam" id="PF18198"/>
    </source>
</evidence>
<dbReference type="InterPro" id="IPR027417">
    <property type="entry name" value="P-loop_NTPase"/>
</dbReference>
<dbReference type="FunFam" id="3.40.50.300:FF:002141">
    <property type="entry name" value="Dynein heavy chain"/>
    <property type="match status" value="1"/>
</dbReference>
<dbReference type="InterPro" id="IPR041466">
    <property type="entry name" value="Dynein_AAA5_ext"/>
</dbReference>
<dbReference type="GO" id="GO:0005524">
    <property type="term" value="F:ATP binding"/>
    <property type="evidence" value="ECO:0007669"/>
    <property type="project" value="UniProtKB-KW"/>
</dbReference>
<evidence type="ECO:0000256" key="8">
    <source>
        <dbReference type="ARBA" id="ARBA00023017"/>
    </source>
</evidence>
<evidence type="ECO:0000259" key="18">
    <source>
        <dbReference type="Pfam" id="PF12774"/>
    </source>
</evidence>
<evidence type="ECO:0000256" key="13">
    <source>
        <dbReference type="ARBA" id="ARBA00023273"/>
    </source>
</evidence>
<accession>A0A8J6E458</accession>
<evidence type="ECO:0000256" key="1">
    <source>
        <dbReference type="ARBA" id="ARBA00004430"/>
    </source>
</evidence>
<feature type="domain" description="Dynein heavy chain AAA module D4" evidence="20">
    <location>
        <begin position="2822"/>
        <end position="3082"/>
    </location>
</feature>
<evidence type="ECO:0000256" key="14">
    <source>
        <dbReference type="SAM" id="Coils"/>
    </source>
</evidence>
<dbReference type="Pfam" id="PF18199">
    <property type="entry name" value="Dynein_C"/>
    <property type="match status" value="1"/>
</dbReference>
<dbReference type="Pfam" id="PF12775">
    <property type="entry name" value="AAA_7"/>
    <property type="match status" value="1"/>
</dbReference>
<dbReference type="Gene3D" id="1.10.472.130">
    <property type="match status" value="1"/>
</dbReference>
<dbReference type="FunFam" id="3.10.490.20:FF:000009">
    <property type="entry name" value="Dynein heavy chain 4"/>
    <property type="match status" value="1"/>
</dbReference>
<evidence type="ECO:0000313" key="27">
    <source>
        <dbReference type="Proteomes" id="UP000717585"/>
    </source>
</evidence>
<evidence type="ECO:0000256" key="4">
    <source>
        <dbReference type="ARBA" id="ARBA00022701"/>
    </source>
</evidence>
<sequence length="4513" mass="512721">MPSDDVDEGFSDARTNWMRARVMTSMKLRESKWIDMTKDDSHVQTLLTFLETDTDRTLVVYIEAGDVVIPTVHFPEAFRKKSVYFTKLKNVSTVTGDNISNELIYGELSTSPLDHLHLFLAQIALPLMNQKNTAEWPSVMVRDVTKHLDKFIAQTTVFAGKMSGRTTLPVPSSAYKVITDSEGDLSNREVLKDAVHSLETVIIDWTREIRHAVQLDTDSIDGSTPGPIAEVDFWQKKRDNLQSISEQLNSQASTAIRNFLAKTGSSFSSALDAVLGSVEQTIVEASDNVTYLEPLRRVWSQVTEETDHQALVGLFTATFHTLLLIHRHSGYYKTQRRITSIVRRMCDELIEDTFRQIVDPETVLKMEPDAACTSLEQVLHVATSFRNTYRQYADTVAEELLEANIMKTPRAGSAHPVPEAAPDKGVRQHWPDEDLVFRRMDNMLGRFNDILGLMKSALQLNKVQKIEVGGMRGKLLSVQLQHIFGEFEGAMEKFTQSEYDPANLRDDSFEHDYQNFRRQVKDWEKRLSAILIQAYDDTFSLEGKCKLVESFSGILDEEALSALVTRKYVHLLQLFHEELGTVEAVFEAYRENPPVPLNMAPVSGRLAWADTLADRIGSFMEKVQAMPADVLETEVYTNLVKPTYARLESMLTDYKGSNFAQWSNDIDKTATEKLKTPLIVRKADGLLSVNFDPVLDALLKEMSFLSHTGRWIPDEAATIYAQADYFRRWTGKLDLIVDQYNYVQKALLPVERPLVKVELTMIDRQLATPDGLLTMMWSTRDDARSSIDRAIEKTRYAVTDLHSKVTQAKTTLEKLSTMLADWAEKPLFPLNNRRTLSLTGEAAEVHKNIDALVHESSIFADTINETAKLLQVRTDQDAWHDYVEFVTEMIAEGISQVVLNSLAHIRERMILYDTDLAPPTPLVDVRMDLIVPEVIFSPPLRGSRDAVITVMSDVILAFLELPRRLKNPTDPDAKDGFLPLIGANPEVISQSEDLIAIVEAKCKEANEFKNTFIDWKPYWVSDRRDYFNRFKKFGSKTSLDGTNDPDEEEDDAYDAPVLDDFDAQIVRFRELENQVQGKNFVSTFSWLRVDGRPLKQALLSTFGKWIYLFTSNLADDINNSLSELQTFVESSTVQLSDEFDEVSQAHLEELMRTLHSIKIRTSTVDSLWSPAKETIAMLTRYDIPIPESVSSLLETLPAAWEKLRRLSYSAKEKLEPRQQEEMRNIRERDVTFEGRLLELKKLFRSRGPFTKTHTATEAYQLIDSFNQMVIDLKRRAKKVQEMQQLFDLEVNEYAVIQNMESELKLLKSVWDECAIVDTQLTVWRRTGWQEIDIEFMEDESKKMAKDIRGLDKALRAFDVFTSLETEVKNFLATLPLVADLKNPAMRDRHWKQLMRVTRKDFTITAKFSLADLLALQLHQFGDEVGDIVDRASKELSMEKTLATLDETWTSMELTFGTYKDGTTPLLQVDEAQIETLEDNQVVVQNMAASKYVAHFQEQVGKWQANLSTVDAVINLWLEVQQTWAHLEPIFIGSADIRQQLQRDAERFDKIDEIWHNLMDSSSHVPNIIELCTKEGLEATLDQLQSMLSECEKALADYLDTKRRAFPRFYFISSTDLLDILSKGRLPLEVEVHLSKLFDSIKSLEWELDDEGQKTDTAVGMYSMENEYIPFAEPCLCQGQVEVWLNKLVEAMRETIRAQLASATEEYLAMDRVEWLLRHPAQIALVGSQIWWTSEVNQAFAKLEEGNETAVKEYNKKQQEQIIALIHKIQGELSKNDRIKIMTITTIDVHARDVVTGLIDSKVETAQSFAWQSQLKLRWDDQVGDCFINIADAEFQYWHEYLGNQPRLVITPLTDRCYITLTQSLHLIMGGAPAGPAGTGKTETTKDLGRALGLIVYVFSVFYSAFSYTDCSEQMDYRSLGNIFQGLASSGAWGCVCSQFQSFFTQFDEFNRISIEVLSVVANQVKSVLDAIRAKQKRFDFQGVEIDLRPTVGIFITMNPGYAGRTELPENIKALFRSCSMVVPDYGLISEIMLMAQGFIDARELAKKFTTLYALNKDLLSAQAHYDWGLRAIKSVLVVAGALKRDEPDVPEEHVLMRALRDFNIPKITLEDMEVFMGLIGDLFPSCDVPRKVNEKLEKIVRECCLERGLQPEDSFVLKVVQLEELLEVRHSVFVLGDAGTGKSQTIRILADTYRARGHKIWTPDINPKAVTGHELYGYITASREWKDGLLSTTMRDLSNIPNEEPKWIILDGDIDPNWIESMNTCMDDNKVLTLASNERIPLHPWMRLIFEISHLKYATPATVSRAGILYISLNDVGWRAVITSWADNRDKEERSPLTALFDKYIPACFDAIRASQFKQIIACSEVQMTTTLTRMLDLLLVKENFPKELSADEYKDVLEQYFVFAMLWAIGGTLFKDQITDHREVFSKWWRVEFKGSAALPAQGSVFDYCLKMINGAVEWVPWDSPDYEHNAEQPVSQIMVHTSESQRLVYWMDRLMSARLPVMLVGLAGGGKTLMMTEKLKGMPDDYMFTQTNLNYFTDTKQLQLILEQRLEKKAGRTYGPPGQRKLVYFIDDLNMSMIDEYGTQAPITLLRQHLDYEHWYDRQKLTLREIKNCQMVAAMNPTAGSFTVNPRLQRHFTVLSVNMPEPDSLSRIYTSILEGHLLNGFNNTVFGMVENIVKTILDLHKRVSTTFLPTAIKFHYQFNLRELSNIIGGLLQMGPDQFKEPLTVARLVQHEVSRVYGDRLTSEDDISLFTKMKLEVVRQVFSDIADEELTAEPIIYSHFALGVGDGNYAPIKNGYSGLNDILEEGLTSYNDCMPVMDLVLFEDAMSHVCRISRIIASGSALLIGVGGSGKQSLARLASFILGNDVVQITITSSYSVESLKEDIVKMYHSAGIKGNPTTFLFTDQQIVEERFLVYINDMLSTGDIADLYEADDRDAIVNQIRNEVKQAGIIDTAENCWTYFIDKVRANLRIVLCFSPVSEEFRRRARRFPAIFSCTSIDWFHPWPINALMSVADRFLAEIESDMDDGSGQMRGRVADFMARADGLVNELAAKYKEMEKRDVFSTPKSFLELISLYKVMFKRKKSEIEERVNHLQSGLTKLETTESDVAELKDQLNKQQEVVEERKKSANELLEVVGKEQAVVAEKKAAADVEADKCAVIAEEVAAIKAECESDLSSAEPVVQAAIEALNTLDKLNLTELKGFTKPANEVVDVAAAVMLLLSPAGKLVKDVSWGSSKKGMGNVTDFLNRLLTFDKDNIPQANIKAIAKYIENPAFNPQNIKAKSVAAAGLCSWVVNIHKYNEIYQWVTPKREALAEAEVKLNAATVKLNAVQKQVKQLNDKLASLLAQFEKASEEKNRVIAEAERTQNKLNLANRLVSGLSSEKVRWRASIADLQKTEALLVGDVLLCAAFVSYIGPFNRQFRIELMDKWIDLVNELSIPHTDGMTVSSMLSDAAMIAEWNNEGLPTDPVSVENACIINTCERWPLIIDPQLQGINWIRQRYEMKGKPLNVVRLNQPKFLDVIERAVTNGEAVIIENIAEKIDAVLDPVIGRQVTRKGRTYFIRIGDKQIEYDQRFELFIQTKMPNPHYTPEIQAQTTLINFTVTPDGLEDQLLGLVVKEERPELEEQMTSLMREQNEYKILLKELEDSLLTNLSNATGDILSNIELIENLEKTKATSAEVNEKVKLAIVTEKDLNATRELYRPVAARSSLLYFLLTDLSKIDHMYQYSLKAFIAVFYRAIAASPACEEVEERVKILTEEITFLIYCYTSMGLFEKHKLIFMTQLCFRIMTAAGTLPPEELDFLLRATPSIRRPDNPIDDWCSMEAWQQIVGLSEISDIFTKLADDVAGSSKRWREWADAEAPEKTKLPQDWKNRDAFQRMLILRCLRPDRLTYALYDYLDDHLGTKYVNGTDYDLPGTFKIMTPADPLFFILSAGVDPVKDFETLGAKLGYSAEKGNLSNVALGQGQEPIAERALERGSQLGHIVILQNIHLMVRWLPKLEKIMEQCCSEDAHPQFRLFLTAEPSNAIPQGILQACIKLTNEPPRGVKANMKRAIANFDQDTLEMCSKANEFKSILFMLCFFHSSILERRKYKLGFSIAYPFNTGDLTFSANVLYNYLESNSNVPWDDLKYLFGEIIYGGHVSNDWDRRVVNTYLDVYMQDTLFEDFELCPGFKAPPAISYDEYVAYIEEQLPEESPKMFGLHPNAELGFLTEQSGEMFNTILAMQPRVSGAAGGMSREEIVRKTLEDMLDLMPEAFDTYSIMERIEQRTPYNSVLLQECDRMNILLAEMRTSMRNLTLGLNGDLTITEAMEALIQSMFLNTVPTSWERVAYPSLKALAIWFTDLQARVRQLQDWSADVTLPKSVWLGGLFNPASFLTAIQQTTARRNEWPLDRMTINTDVTKKWSEDIAAGPRDGAYIHGLYLEGCRWDSKIGGLADSRLKDLYPAVPVIHCKAVTMDKKDTRDIYTCPIYSTRQRGPTVWTFGIRSGGQPAHKWVLAGVGLLLAKD</sequence>
<feature type="domain" description="Dynein heavy chain coiled coil stalk" evidence="19">
    <location>
        <begin position="3097"/>
        <end position="3434"/>
    </location>
</feature>
<dbReference type="PANTHER" id="PTHR45703:SF8">
    <property type="entry name" value="DYNEINS HEAVY CHAIN"/>
    <property type="match status" value="1"/>
</dbReference>
<organism evidence="26 27">
    <name type="scientific">Carpediemonas membranifera</name>
    <dbReference type="NCBI Taxonomy" id="201153"/>
    <lineage>
        <taxon>Eukaryota</taxon>
        <taxon>Metamonada</taxon>
        <taxon>Carpediemonas-like organisms</taxon>
        <taxon>Carpediemonas</taxon>
    </lineage>
</organism>
<evidence type="ECO:0000259" key="17">
    <source>
        <dbReference type="Pfam" id="PF08393"/>
    </source>
</evidence>
<dbReference type="Gene3D" id="3.20.180.20">
    <property type="entry name" value="Dynein heavy chain, N-terminal domain 2"/>
    <property type="match status" value="1"/>
</dbReference>
<keyword evidence="5" id="KW-0677">Repeat</keyword>
<dbReference type="GO" id="GO:0007018">
    <property type="term" value="P:microtubule-based movement"/>
    <property type="evidence" value="ECO:0007669"/>
    <property type="project" value="InterPro"/>
</dbReference>
<dbReference type="Pfam" id="PF12774">
    <property type="entry name" value="AAA_6"/>
    <property type="match status" value="1"/>
</dbReference>
<dbReference type="InterPro" id="IPR042222">
    <property type="entry name" value="Dynein_2_N"/>
</dbReference>
<evidence type="ECO:0000259" key="15">
    <source>
        <dbReference type="Pfam" id="PF03028"/>
    </source>
</evidence>
<dbReference type="FunFam" id="1.20.58.1120:FF:000001">
    <property type="entry name" value="dynein heavy chain 2, axonemal"/>
    <property type="match status" value="1"/>
</dbReference>
<dbReference type="Pfam" id="PF12781">
    <property type="entry name" value="AAA_9"/>
    <property type="match status" value="1"/>
</dbReference>
<evidence type="ECO:0000259" key="22">
    <source>
        <dbReference type="Pfam" id="PF17852"/>
    </source>
</evidence>
<dbReference type="FunFam" id="1.10.8.710:FF:000002">
    <property type="entry name" value="dynein heavy chain 17, axonemal"/>
    <property type="match status" value="1"/>
</dbReference>
<dbReference type="InterPro" id="IPR026983">
    <property type="entry name" value="DHC"/>
</dbReference>
<comment type="similarity">
    <text evidence="2">Belongs to the dynein heavy chain family.</text>
</comment>
<dbReference type="InterPro" id="IPR035699">
    <property type="entry name" value="AAA_6"/>
</dbReference>
<dbReference type="Gene3D" id="1.10.8.720">
    <property type="entry name" value="Region D6 of dynein motor"/>
    <property type="match status" value="1"/>
</dbReference>
<dbReference type="Pfam" id="PF12780">
    <property type="entry name" value="AAA_8"/>
    <property type="match status" value="1"/>
</dbReference>
<dbReference type="GO" id="GO:0008017">
    <property type="term" value="F:microtubule binding"/>
    <property type="evidence" value="ECO:0007669"/>
    <property type="project" value="UniProtKB-ARBA"/>
</dbReference>
<feature type="domain" description="Dynein heavy chain tail" evidence="16">
    <location>
        <begin position="195"/>
        <end position="778"/>
    </location>
</feature>
<dbReference type="FunFam" id="1.10.8.720:FF:000002">
    <property type="entry name" value="Dynein heavy chain 9, axonemal"/>
    <property type="match status" value="1"/>
</dbReference>
<evidence type="ECO:0000256" key="7">
    <source>
        <dbReference type="ARBA" id="ARBA00022840"/>
    </source>
</evidence>
<dbReference type="GO" id="GO:0045505">
    <property type="term" value="F:dynein intermediate chain binding"/>
    <property type="evidence" value="ECO:0007669"/>
    <property type="project" value="InterPro"/>
</dbReference>
<dbReference type="Pfam" id="PF08393">
    <property type="entry name" value="DHC_N2"/>
    <property type="match status" value="1"/>
</dbReference>
<dbReference type="InterPro" id="IPR043160">
    <property type="entry name" value="Dynein_C_barrel"/>
</dbReference>
<evidence type="ECO:0000256" key="6">
    <source>
        <dbReference type="ARBA" id="ARBA00022741"/>
    </source>
</evidence>
<protein>
    <submittedName>
        <fullName evidence="26">Dynein heavy chain and region D6 of dynein motor</fullName>
    </submittedName>
</protein>
<feature type="domain" description="Dynein heavy chain region D6 P-loop" evidence="15">
    <location>
        <begin position="3929"/>
        <end position="4045"/>
    </location>
</feature>
<dbReference type="Gene3D" id="3.10.490.20">
    <property type="match status" value="1"/>
</dbReference>
<dbReference type="InterPro" id="IPR042219">
    <property type="entry name" value="AAA_lid_11_sf"/>
</dbReference>
<dbReference type="Pfam" id="PF03028">
    <property type="entry name" value="Dynein_heavy"/>
    <property type="match status" value="1"/>
</dbReference>
<feature type="domain" description="Dynein heavy chain AAA 5 extension" evidence="22">
    <location>
        <begin position="2337"/>
        <end position="2464"/>
    </location>
</feature>
<dbReference type="FunFam" id="1.10.8.1220:FF:000001">
    <property type="entry name" value="Dynein axonemal heavy chain 5"/>
    <property type="match status" value="1"/>
</dbReference>
<dbReference type="Pfam" id="PF12777">
    <property type="entry name" value="MT"/>
    <property type="match status" value="1"/>
</dbReference>
<evidence type="ECO:0000256" key="9">
    <source>
        <dbReference type="ARBA" id="ARBA00023054"/>
    </source>
</evidence>
<evidence type="ECO:0000313" key="26">
    <source>
        <dbReference type="EMBL" id="KAG9396803.1"/>
    </source>
</evidence>
<dbReference type="InterPro" id="IPR024743">
    <property type="entry name" value="Dynein_HC_stalk"/>
</dbReference>
<dbReference type="FunFam" id="1.20.140.100:FF:000001">
    <property type="entry name" value="dynein heavy chain 17, axonemal"/>
    <property type="match status" value="1"/>
</dbReference>
<dbReference type="FunFam" id="3.40.50.300:FF:000049">
    <property type="entry name" value="Dynein, axonemal, heavy chain 5"/>
    <property type="match status" value="1"/>
</dbReference>
<keyword evidence="11" id="KW-0505">Motor protein</keyword>
<comment type="subcellular location">
    <subcellularLocation>
        <location evidence="1">Cytoplasm</location>
        <location evidence="1">Cytoskeleton</location>
        <location evidence="1">Cilium axoneme</location>
    </subcellularLocation>
</comment>
<evidence type="ECO:0000256" key="10">
    <source>
        <dbReference type="ARBA" id="ARBA00023069"/>
    </source>
</evidence>
<dbReference type="FunFam" id="3.20.180.20:FF:000001">
    <property type="entry name" value="Dynein axonemal heavy chain 5"/>
    <property type="match status" value="1"/>
</dbReference>
<dbReference type="InterPro" id="IPR042228">
    <property type="entry name" value="Dynein_linker_3"/>
</dbReference>
<dbReference type="InterPro" id="IPR041658">
    <property type="entry name" value="AAA_lid_11"/>
</dbReference>
<evidence type="ECO:0000256" key="11">
    <source>
        <dbReference type="ARBA" id="ARBA00023175"/>
    </source>
</evidence>
<dbReference type="FunFam" id="1.20.920.30:FF:000003">
    <property type="entry name" value="Dynein axonemal heavy chain 17"/>
    <property type="match status" value="1"/>
</dbReference>
<gene>
    <name evidence="26" type="ORF">J8273_1846</name>
</gene>
<keyword evidence="4" id="KW-0493">Microtubule</keyword>
<dbReference type="InterPro" id="IPR043157">
    <property type="entry name" value="Dynein_AAA1S"/>
</dbReference>
<dbReference type="Gene3D" id="1.10.8.1220">
    <property type="match status" value="1"/>
</dbReference>
<dbReference type="GO" id="GO:0051959">
    <property type="term" value="F:dynein light intermediate chain binding"/>
    <property type="evidence" value="ECO:0007669"/>
    <property type="project" value="InterPro"/>
</dbReference>
<dbReference type="Gene3D" id="1.20.140.100">
    <property type="entry name" value="Dynein heavy chain, N-terminal domain 2"/>
    <property type="match status" value="1"/>
</dbReference>
<keyword evidence="27" id="KW-1185">Reference proteome</keyword>
<feature type="domain" description="Dynein heavy chain linker" evidence="17">
    <location>
        <begin position="1297"/>
        <end position="1701"/>
    </location>
</feature>
<feature type="domain" description="Dynein heavy chain ATP-binding dynein motor region" evidence="21">
    <location>
        <begin position="3463"/>
        <end position="3685"/>
    </location>
</feature>
<dbReference type="Gene3D" id="1.10.287.2620">
    <property type="match status" value="1"/>
</dbReference>
<dbReference type="InterPro" id="IPR041589">
    <property type="entry name" value="DNAH3_AAA_lid_1"/>
</dbReference>
<feature type="coiled-coil region" evidence="14">
    <location>
        <begin position="1573"/>
        <end position="1600"/>
    </location>
</feature>
<proteinExistence type="inferred from homology"/>
<dbReference type="FunFam" id="1.10.287.2620:FF:000002">
    <property type="entry name" value="Dynein heavy chain 2, axonemal"/>
    <property type="match status" value="1"/>
</dbReference>
<dbReference type="GO" id="GO:0008569">
    <property type="term" value="F:minus-end-directed microtubule motor activity"/>
    <property type="evidence" value="ECO:0007669"/>
    <property type="project" value="InterPro"/>
</dbReference>
<dbReference type="FunFam" id="3.40.50.300:FF:000063">
    <property type="entry name" value="dynein heavy chain 6, axonemal"/>
    <property type="match status" value="1"/>
</dbReference>
<name>A0A8J6E458_9EUKA</name>
<dbReference type="EMBL" id="JAHDYR010000005">
    <property type="protein sequence ID" value="KAG9396803.1"/>
    <property type="molecule type" value="Genomic_DNA"/>
</dbReference>
<evidence type="ECO:0000259" key="19">
    <source>
        <dbReference type="Pfam" id="PF12777"/>
    </source>
</evidence>
<dbReference type="InterPro" id="IPR041228">
    <property type="entry name" value="Dynein_C"/>
</dbReference>
<evidence type="ECO:0000259" key="21">
    <source>
        <dbReference type="Pfam" id="PF12781"/>
    </source>
</evidence>
<dbReference type="Pfam" id="PF18198">
    <property type="entry name" value="AAA_lid_11"/>
    <property type="match status" value="1"/>
</dbReference>
<keyword evidence="8" id="KW-0243">Dynein</keyword>
<dbReference type="FunFam" id="1.20.920.20:FF:000003">
    <property type="entry name" value="Dynein axonemal heavy chain 17"/>
    <property type="match status" value="1"/>
</dbReference>
<dbReference type="InterPro" id="IPR004273">
    <property type="entry name" value="Dynein_heavy_D6_P-loop"/>
</dbReference>
<dbReference type="Pfam" id="PF17852">
    <property type="entry name" value="Dynein_AAA_lid"/>
    <property type="match status" value="1"/>
</dbReference>
<dbReference type="Pfam" id="PF17857">
    <property type="entry name" value="AAA_lid_1"/>
    <property type="match status" value="1"/>
</dbReference>
<dbReference type="PANTHER" id="PTHR45703">
    <property type="entry name" value="DYNEIN HEAVY CHAIN"/>
    <property type="match status" value="1"/>
</dbReference>
<dbReference type="FunFam" id="3.40.50.300:FF:001275">
    <property type="entry name" value="Dynein heavy chain, putative"/>
    <property type="match status" value="1"/>
</dbReference>
<keyword evidence="9 14" id="KW-0175">Coiled coil</keyword>
<dbReference type="FunFam" id="1.20.1270.280:FF:000003">
    <property type="entry name" value="Dynein axonemal heavy chain 17"/>
    <property type="match status" value="1"/>
</dbReference>